<dbReference type="Pfam" id="PF01454">
    <property type="entry name" value="MAGE"/>
    <property type="match status" value="1"/>
</dbReference>
<keyword evidence="1" id="KW-0825">Tumor antigen</keyword>
<dbReference type="FunFam" id="1.10.10.1200:FF:000002">
    <property type="entry name" value="MAGE family member A11"/>
    <property type="match status" value="1"/>
</dbReference>
<dbReference type="Gene3D" id="1.10.10.1200">
    <property type="entry name" value="MAGE homology domain, winged helix WH1 motif"/>
    <property type="match status" value="1"/>
</dbReference>
<feature type="region of interest" description="Disordered" evidence="2">
    <location>
        <begin position="29"/>
        <end position="64"/>
    </location>
</feature>
<dbReference type="PROSITE" id="PS50838">
    <property type="entry name" value="MAGE"/>
    <property type="match status" value="1"/>
</dbReference>
<dbReference type="FunFam" id="1.10.10.1210:FF:000001">
    <property type="entry name" value="melanoma-associated antigen D1"/>
    <property type="match status" value="1"/>
</dbReference>
<dbReference type="InterPro" id="IPR002190">
    <property type="entry name" value="MHD_dom"/>
</dbReference>
<evidence type="ECO:0000259" key="3">
    <source>
        <dbReference type="PROSITE" id="PS50838"/>
    </source>
</evidence>
<reference evidence="4" key="2">
    <citation type="submission" date="2025-09" db="UniProtKB">
        <authorList>
            <consortium name="Ensembl"/>
        </authorList>
    </citation>
    <scope>IDENTIFICATION</scope>
</reference>
<dbReference type="STRING" id="9568.ENSMLEP00000016517"/>
<reference evidence="4" key="1">
    <citation type="submission" date="2025-08" db="UniProtKB">
        <authorList>
            <consortium name="Ensembl"/>
        </authorList>
    </citation>
    <scope>IDENTIFICATION</scope>
</reference>
<dbReference type="Proteomes" id="UP000233140">
    <property type="component" value="Unassembled WGS sequence"/>
</dbReference>
<dbReference type="OMA" id="VYWELRK"/>
<keyword evidence="5" id="KW-1185">Reference proteome</keyword>
<dbReference type="AlphaFoldDB" id="A0A2K5YLR8"/>
<feature type="domain" description="MAGE" evidence="3">
    <location>
        <begin position="99"/>
        <end position="293"/>
    </location>
</feature>
<dbReference type="GeneTree" id="ENSGT00940000165348"/>
<dbReference type="InterPro" id="IPR021072">
    <property type="entry name" value="MAGE_N"/>
</dbReference>
<dbReference type="Pfam" id="PF12440">
    <property type="entry name" value="MAGE_N"/>
    <property type="match status" value="1"/>
</dbReference>
<name>A0A2K5YLR8_MANLE</name>
<dbReference type="GO" id="GO:0042826">
    <property type="term" value="F:histone deacetylase binding"/>
    <property type="evidence" value="ECO:0007669"/>
    <property type="project" value="TreeGrafter"/>
</dbReference>
<dbReference type="Ensembl" id="ENSMLET00000039988.1">
    <property type="protein sequence ID" value="ENSMLEP00000016517.1"/>
    <property type="gene ID" value="ENSMLEG00000032452.1"/>
</dbReference>
<evidence type="ECO:0000256" key="1">
    <source>
        <dbReference type="ARBA" id="ARBA00084104"/>
    </source>
</evidence>
<dbReference type="PANTHER" id="PTHR11736">
    <property type="entry name" value="MELANOMA-ASSOCIATED ANTIGEN MAGE ANTIGEN"/>
    <property type="match status" value="1"/>
</dbReference>
<dbReference type="SMART" id="SM01373">
    <property type="entry name" value="MAGE"/>
    <property type="match status" value="1"/>
</dbReference>
<organism evidence="4 5">
    <name type="scientific">Mandrillus leucophaeus</name>
    <name type="common">Drill</name>
    <name type="synonym">Papio leucophaeus</name>
    <dbReference type="NCBI Taxonomy" id="9568"/>
    <lineage>
        <taxon>Eukaryota</taxon>
        <taxon>Metazoa</taxon>
        <taxon>Chordata</taxon>
        <taxon>Craniata</taxon>
        <taxon>Vertebrata</taxon>
        <taxon>Euteleostomi</taxon>
        <taxon>Mammalia</taxon>
        <taxon>Eutheria</taxon>
        <taxon>Euarchontoglires</taxon>
        <taxon>Primates</taxon>
        <taxon>Haplorrhini</taxon>
        <taxon>Catarrhini</taxon>
        <taxon>Cercopithecidae</taxon>
        <taxon>Cercopithecinae</taxon>
        <taxon>Mandrillus</taxon>
    </lineage>
</organism>
<dbReference type="SMART" id="SM01392">
    <property type="entry name" value="MAGE_N"/>
    <property type="match status" value="1"/>
</dbReference>
<dbReference type="GO" id="GO:0000122">
    <property type="term" value="P:negative regulation of transcription by RNA polymerase II"/>
    <property type="evidence" value="ECO:0007669"/>
    <property type="project" value="TreeGrafter"/>
</dbReference>
<evidence type="ECO:0000313" key="5">
    <source>
        <dbReference type="Proteomes" id="UP000233140"/>
    </source>
</evidence>
<dbReference type="GO" id="GO:0005634">
    <property type="term" value="C:nucleus"/>
    <property type="evidence" value="ECO:0007669"/>
    <property type="project" value="TreeGrafter"/>
</dbReference>
<dbReference type="PANTHER" id="PTHR11736:SF65">
    <property type="entry name" value="MELANOMA-ASSOCIATED ANTIGEN 8"/>
    <property type="match status" value="1"/>
</dbReference>
<sequence>MSSEQRSQHCKPEEGLEAQGEGALGLVCAQASATEEHEAASSSTLVEGTLEEVPAGSSSSLTISDNTLWSQSSEGISSREEEGTSPDPAHLESLFREALDEKVAELVHFLLRKYQIKEPVTKAEMLESVIKNYKNHFPEIFSKASECMQVIFGIDVKEVDPAGHCYVLVTCLGLFYDGLLGDDQSTPKTGLLIIVLGMIVMEGSCAPEEAIWEALSVMGLYDGREHSVYWELRKLLTQDWVQENYLEYRQVPGSDPVRYEFLWGPRALAETSYVKVLEHVARVNARVCISYPS</sequence>
<evidence type="ECO:0000313" key="4">
    <source>
        <dbReference type="Ensembl" id="ENSMLEP00000016517.1"/>
    </source>
</evidence>
<evidence type="ECO:0000256" key="2">
    <source>
        <dbReference type="SAM" id="MobiDB-lite"/>
    </source>
</evidence>
<protein>
    <recommendedName>
        <fullName evidence="3">MAGE domain-containing protein</fullName>
    </recommendedName>
</protein>
<accession>A0A2K5YLR8</accession>
<dbReference type="Gene3D" id="1.10.10.1210">
    <property type="entry name" value="MAGE homology domain, winged helix WH2 motif"/>
    <property type="match status" value="1"/>
</dbReference>
<dbReference type="InterPro" id="IPR041898">
    <property type="entry name" value="MAGE_WH1"/>
</dbReference>
<dbReference type="InterPro" id="IPR041899">
    <property type="entry name" value="MAGE_WH2"/>
</dbReference>
<dbReference type="InterPro" id="IPR037445">
    <property type="entry name" value="MAGE"/>
</dbReference>
<proteinExistence type="predicted"/>